<dbReference type="AlphaFoldDB" id="W9RRL1"/>
<name>W9RRL1_9ROSA</name>
<proteinExistence type="predicted"/>
<evidence type="ECO:0000313" key="1">
    <source>
        <dbReference type="EMBL" id="EXB66389.1"/>
    </source>
</evidence>
<dbReference type="eggNOG" id="ENOG502QRN1">
    <property type="taxonomic scope" value="Eukaryota"/>
</dbReference>
<dbReference type="InterPro" id="IPR027902">
    <property type="entry name" value="DUF4487"/>
</dbReference>
<keyword evidence="2" id="KW-1185">Reference proteome</keyword>
<evidence type="ECO:0000313" key="2">
    <source>
        <dbReference type="Proteomes" id="UP000030645"/>
    </source>
</evidence>
<sequence length="1016" mass="113724">MEGKRSSEELQSMLGAIRSSDVVESRIQLLNKLGELEISEESDLASLVECLTAFWEDYTCFDVTQCMLNKAILHVASKHLESNTSSCQSRFLALGTKASIWCGKHLKMTLMSSEESQEEEHCDLFFEVLLDLLSFSAASYSALARYPISVDKVSMDITEKFIMEQLNITNDAISASKRIHSHASEVLKVAHVVIDAVIRLCGVYAQAINWNISDANLEEKNSMDFEGFSAMNHVINITKYAIEVLHKMGIFAAKTGGSLVSILNVSWKGVVTLLQIGDGAFGVKMNAADILTTLVSLVNDSLKCTAEAWSSLKESVSTTEARRKFLPVKFYLINAVKVSSLYPCQAFAMHKKITLCVLMISTFKVSMSNEKHLKTACEVFTELLEKTSLDLLNSLLNSDQVKKSLKFEVLDSLFINKSFANPIPGNLNDLNKIPIMDGIFSESCELFSGARSVLLGQVELFLSFSRYSVDLEDVKLVITRKLGWFLDSLVDEELYSSVLVLQIPVLCGSGKNVELVWQPIYASLLNALKTLMVVVSSSDAWTEVESFLLENLFHPHFLCWEIVMELWCFLVRYAEPRIVSGIVDKFCSLLKFLASSESVLVPGSGMRKLARSISMLLSFGTPSMVDQVFKFIIDDDRSQMSSVVCLALFIEGFPLNLLSDKMKSIATQRILSDFFVFIESFDEKLINASNDGIFGVPVFALSASLQSLHINSSEIDVKTLRFLVSIIHSCRDSMDKLMKDQYLKLLSETLGIISNMKHLYASDEIEEVIFELENLFISGPAASDNELYKCKPNLALFMAGIAHVQLAETDKNSKFSAACELYHMMLRERHWALIHLALTAFGYFSARTTCDELWRFVPQNAALSYDILSGSEANEERFMSVFKTFLDEEIALDITASNSEELGMVAKEGRVLKEIFQKMSTIKVETIECESMEIDVEKQSIEVDEEKQDSKKRKLPDGISEGMELLQSGLKVIVNGLSQWQQNQPESTELQHKFKTHCSRLEDEITRLVGLAGSNN</sequence>
<dbReference type="PANTHER" id="PTHR36702:SF1">
    <property type="entry name" value="HOLLIDAY JUNCTION RESOLVASE"/>
    <property type="match status" value="1"/>
</dbReference>
<dbReference type="STRING" id="981085.W9RRL1"/>
<dbReference type="PANTHER" id="PTHR36702">
    <property type="entry name" value="HOLLIDAY JUNCTION RESOLVASE"/>
    <property type="match status" value="1"/>
</dbReference>
<accession>W9RRL1</accession>
<protein>
    <submittedName>
        <fullName evidence="1">Uncharacterized protein</fullName>
    </submittedName>
</protein>
<gene>
    <name evidence="1" type="ORF">L484_008279</name>
</gene>
<dbReference type="Pfam" id="PF14868">
    <property type="entry name" value="DUF4487"/>
    <property type="match status" value="1"/>
</dbReference>
<dbReference type="Proteomes" id="UP000030645">
    <property type="component" value="Unassembled WGS sequence"/>
</dbReference>
<organism evidence="1 2">
    <name type="scientific">Morus notabilis</name>
    <dbReference type="NCBI Taxonomy" id="981085"/>
    <lineage>
        <taxon>Eukaryota</taxon>
        <taxon>Viridiplantae</taxon>
        <taxon>Streptophyta</taxon>
        <taxon>Embryophyta</taxon>
        <taxon>Tracheophyta</taxon>
        <taxon>Spermatophyta</taxon>
        <taxon>Magnoliopsida</taxon>
        <taxon>eudicotyledons</taxon>
        <taxon>Gunneridae</taxon>
        <taxon>Pentapetalae</taxon>
        <taxon>rosids</taxon>
        <taxon>fabids</taxon>
        <taxon>Rosales</taxon>
        <taxon>Moraceae</taxon>
        <taxon>Moreae</taxon>
        <taxon>Morus</taxon>
    </lineage>
</organism>
<reference evidence="2" key="1">
    <citation type="submission" date="2013-01" db="EMBL/GenBank/DDBJ databases">
        <title>Draft Genome Sequence of a Mulberry Tree, Morus notabilis C.K. Schneid.</title>
        <authorList>
            <person name="He N."/>
            <person name="Zhao S."/>
        </authorList>
    </citation>
    <scope>NUCLEOTIDE SEQUENCE</scope>
</reference>
<dbReference type="EMBL" id="KE344546">
    <property type="protein sequence ID" value="EXB66389.1"/>
    <property type="molecule type" value="Genomic_DNA"/>
</dbReference>